<evidence type="ECO:0000256" key="2">
    <source>
        <dbReference type="ARBA" id="ARBA00022598"/>
    </source>
</evidence>
<comment type="catalytic activity">
    <reaction evidence="9">
        <text>(7R,8S)-7,8-diammoniononanoate + CO2 + ATP = (4R,5S)-dethiobiotin + ADP + phosphate + 3 H(+)</text>
        <dbReference type="Rhea" id="RHEA:15805"/>
        <dbReference type="ChEBI" id="CHEBI:15378"/>
        <dbReference type="ChEBI" id="CHEBI:16526"/>
        <dbReference type="ChEBI" id="CHEBI:30616"/>
        <dbReference type="ChEBI" id="CHEBI:43474"/>
        <dbReference type="ChEBI" id="CHEBI:149469"/>
        <dbReference type="ChEBI" id="CHEBI:149473"/>
        <dbReference type="ChEBI" id="CHEBI:456216"/>
        <dbReference type="EC" id="6.3.3.3"/>
    </reaction>
</comment>
<dbReference type="AlphaFoldDB" id="A0A4Q1KK41"/>
<dbReference type="UniPathway" id="UPA00078">
    <property type="reaction ID" value="UER00161"/>
</dbReference>
<dbReference type="GO" id="GO:0000287">
    <property type="term" value="F:magnesium ion binding"/>
    <property type="evidence" value="ECO:0007669"/>
    <property type="project" value="UniProtKB-UniRule"/>
</dbReference>
<evidence type="ECO:0000256" key="7">
    <source>
        <dbReference type="ARBA" id="ARBA00022842"/>
    </source>
</evidence>
<keyword evidence="2 9" id="KW-0436">Ligase</keyword>
<evidence type="ECO:0000256" key="3">
    <source>
        <dbReference type="ARBA" id="ARBA00022723"/>
    </source>
</evidence>
<feature type="binding site" evidence="9">
    <location>
        <position position="17"/>
    </location>
    <ligand>
        <name>Mg(2+)</name>
        <dbReference type="ChEBI" id="CHEBI:18420"/>
    </ligand>
</feature>
<evidence type="ECO:0000256" key="9">
    <source>
        <dbReference type="HAMAP-Rule" id="MF_00336"/>
    </source>
</evidence>
<comment type="pathway">
    <text evidence="9">Cofactor biosynthesis; biotin biosynthesis; biotin from 7,8-diaminononanoate: step 1/2.</text>
</comment>
<keyword evidence="5 9" id="KW-0093">Biotin biosynthesis</keyword>
<accession>A0A4Q1KK41</accession>
<dbReference type="Pfam" id="PF13500">
    <property type="entry name" value="AAA_26"/>
    <property type="match status" value="1"/>
</dbReference>
<proteinExistence type="inferred from homology"/>
<keyword evidence="4 9" id="KW-0547">Nucleotide-binding</keyword>
<dbReference type="EMBL" id="SBKP01000003">
    <property type="protein sequence ID" value="RXR29775.1"/>
    <property type="molecule type" value="Genomic_DNA"/>
</dbReference>
<evidence type="ECO:0000256" key="5">
    <source>
        <dbReference type="ARBA" id="ARBA00022756"/>
    </source>
</evidence>
<reference evidence="11" key="1">
    <citation type="submission" date="2019-01" db="EMBL/GenBank/DDBJ databases">
        <title>Cytophagaceae bacterium strain CAR-16.</title>
        <authorList>
            <person name="Chen W.-M."/>
        </authorList>
    </citation>
    <scope>NUCLEOTIDE SEQUENCE [LARGE SCALE GENOMIC DNA]</scope>
    <source>
        <strain evidence="11">CHR27</strain>
    </source>
</reference>
<dbReference type="PIRSF" id="PIRSF006755">
    <property type="entry name" value="DTB_synth"/>
    <property type="match status" value="1"/>
</dbReference>
<comment type="subunit">
    <text evidence="9">Homodimer.</text>
</comment>
<dbReference type="InterPro" id="IPR027417">
    <property type="entry name" value="P-loop_NTPase"/>
</dbReference>
<gene>
    <name evidence="9 10" type="primary">bioD</name>
    <name evidence="10" type="ORF">EQG66_04280</name>
</gene>
<comment type="subcellular location">
    <subcellularLocation>
        <location evidence="9">Cytoplasm</location>
    </subcellularLocation>
</comment>
<dbReference type="RefSeq" id="WP_129403314.1">
    <property type="nucleotide sequence ID" value="NZ_SBKP01000003.1"/>
</dbReference>
<dbReference type="GO" id="GO:0009102">
    <property type="term" value="P:biotin biosynthetic process"/>
    <property type="evidence" value="ECO:0007669"/>
    <property type="project" value="UniProtKB-UniRule"/>
</dbReference>
<evidence type="ECO:0000313" key="10">
    <source>
        <dbReference type="EMBL" id="RXR29775.1"/>
    </source>
</evidence>
<comment type="function">
    <text evidence="9">Catalyzes a mechanistically unusual reaction, the ATP-dependent insertion of CO2 between the N7 and N8 nitrogen atoms of 7,8-diaminopelargonic acid (DAPA, also called 7,8-diammoniononanoate) to form a ureido ring.</text>
</comment>
<evidence type="ECO:0000256" key="4">
    <source>
        <dbReference type="ARBA" id="ARBA00022741"/>
    </source>
</evidence>
<keyword evidence="1 9" id="KW-0963">Cytoplasm</keyword>
<feature type="binding site" evidence="9">
    <location>
        <position position="45"/>
    </location>
    <ligand>
        <name>ATP</name>
        <dbReference type="ChEBI" id="CHEBI:30616"/>
    </ligand>
</feature>
<feature type="binding site" evidence="9">
    <location>
        <position position="45"/>
    </location>
    <ligand>
        <name>Mg(2+)</name>
        <dbReference type="ChEBI" id="CHEBI:18420"/>
    </ligand>
</feature>
<dbReference type="SUPFAM" id="SSF52540">
    <property type="entry name" value="P-loop containing nucleoside triphosphate hydrolases"/>
    <property type="match status" value="1"/>
</dbReference>
<dbReference type="InterPro" id="IPR004472">
    <property type="entry name" value="DTB_synth_BioD"/>
</dbReference>
<dbReference type="PANTHER" id="PTHR43210">
    <property type="entry name" value="DETHIOBIOTIN SYNTHETASE"/>
    <property type="match status" value="1"/>
</dbReference>
<feature type="active site" evidence="9">
    <location>
        <position position="34"/>
    </location>
</feature>
<feature type="binding site" evidence="9">
    <location>
        <position position="101"/>
    </location>
    <ligand>
        <name>Mg(2+)</name>
        <dbReference type="ChEBI" id="CHEBI:18420"/>
    </ligand>
</feature>
<sequence>MSNALVIAGTDTDVGKTLVSAGLMLCLPKALYWKPVQAGIEPQTDTEAVQRITQLAEERLLPEAYRLATPASPHLAARLDETEIDPTLLGLPHVTAPLIVESAGGVMVPLNDHLLNLDMFARWGAPVILVARTALGTINHSLLSIAALRARDVPIGGILFSGEAHEENERIIPALGDVRSLGRLPRLERIDAAGLHLAMQAHVDIAAIEALLA</sequence>
<organism evidence="10 11">
    <name type="scientific">Sphingobium fluviale</name>
    <dbReference type="NCBI Taxonomy" id="2506423"/>
    <lineage>
        <taxon>Bacteria</taxon>
        <taxon>Pseudomonadati</taxon>
        <taxon>Pseudomonadota</taxon>
        <taxon>Alphaproteobacteria</taxon>
        <taxon>Sphingomonadales</taxon>
        <taxon>Sphingomonadaceae</taxon>
        <taxon>Sphingobium</taxon>
    </lineage>
</organism>
<evidence type="ECO:0000256" key="1">
    <source>
        <dbReference type="ARBA" id="ARBA00022490"/>
    </source>
</evidence>
<dbReference type="EC" id="6.3.3.3" evidence="9"/>
<dbReference type="NCBIfam" id="TIGR00347">
    <property type="entry name" value="bioD"/>
    <property type="match status" value="1"/>
</dbReference>
<comment type="caution">
    <text evidence="10">The sequence shown here is derived from an EMBL/GenBank/DDBJ whole genome shotgun (WGS) entry which is preliminary data.</text>
</comment>
<dbReference type="GO" id="GO:0004141">
    <property type="term" value="F:dethiobiotin synthase activity"/>
    <property type="evidence" value="ECO:0007669"/>
    <property type="project" value="UniProtKB-UniRule"/>
</dbReference>
<dbReference type="Proteomes" id="UP000290958">
    <property type="component" value="Unassembled WGS sequence"/>
</dbReference>
<dbReference type="CDD" id="cd03109">
    <property type="entry name" value="DTBS"/>
    <property type="match status" value="1"/>
</dbReference>
<keyword evidence="6 9" id="KW-0067">ATP-binding</keyword>
<name>A0A4Q1KK41_9SPHN</name>
<comment type="caution">
    <text evidence="9">Lacks conserved residue(s) required for the propagation of feature annotation.</text>
</comment>
<feature type="binding site" evidence="9">
    <location>
        <begin position="101"/>
        <end position="104"/>
    </location>
    <ligand>
        <name>ATP</name>
        <dbReference type="ChEBI" id="CHEBI:30616"/>
    </ligand>
</feature>
<keyword evidence="11" id="KW-1185">Reference proteome</keyword>
<evidence type="ECO:0000256" key="6">
    <source>
        <dbReference type="ARBA" id="ARBA00022840"/>
    </source>
</evidence>
<comment type="similarity">
    <text evidence="9">Belongs to the dethiobiotin synthetase family.</text>
</comment>
<keyword evidence="3 9" id="KW-0479">Metal-binding</keyword>
<comment type="cofactor">
    <cofactor evidence="9">
        <name>Mg(2+)</name>
        <dbReference type="ChEBI" id="CHEBI:18420"/>
    </cofactor>
</comment>
<feature type="binding site" evidence="9">
    <location>
        <begin position="13"/>
        <end position="18"/>
    </location>
    <ligand>
        <name>ATP</name>
        <dbReference type="ChEBI" id="CHEBI:30616"/>
    </ligand>
</feature>
<dbReference type="GO" id="GO:0005829">
    <property type="term" value="C:cytosol"/>
    <property type="evidence" value="ECO:0007669"/>
    <property type="project" value="TreeGrafter"/>
</dbReference>
<dbReference type="GO" id="GO:0005524">
    <property type="term" value="F:ATP binding"/>
    <property type="evidence" value="ECO:0007669"/>
    <property type="project" value="UniProtKB-UniRule"/>
</dbReference>
<dbReference type="Gene3D" id="3.40.50.300">
    <property type="entry name" value="P-loop containing nucleotide triphosphate hydrolases"/>
    <property type="match status" value="1"/>
</dbReference>
<keyword evidence="7 9" id="KW-0460">Magnesium</keyword>
<comment type="catalytic activity">
    <reaction evidence="8">
        <text>(7R,8S)-8-amino-7-(carboxyamino)nonanoate + ATP = (4R,5S)-dethiobiotin + ADP + phosphate + H(+)</text>
        <dbReference type="Rhea" id="RHEA:63684"/>
        <dbReference type="ChEBI" id="CHEBI:15378"/>
        <dbReference type="ChEBI" id="CHEBI:30616"/>
        <dbReference type="ChEBI" id="CHEBI:43474"/>
        <dbReference type="ChEBI" id="CHEBI:149470"/>
        <dbReference type="ChEBI" id="CHEBI:149473"/>
        <dbReference type="ChEBI" id="CHEBI:456216"/>
    </reaction>
</comment>
<evidence type="ECO:0000313" key="11">
    <source>
        <dbReference type="Proteomes" id="UP000290958"/>
    </source>
</evidence>
<dbReference type="HAMAP" id="MF_00336">
    <property type="entry name" value="BioD"/>
    <property type="match status" value="1"/>
</dbReference>
<dbReference type="PANTHER" id="PTHR43210:SF2">
    <property type="entry name" value="ATP-DEPENDENT DETHIOBIOTIN SYNTHETASE BIOD 2"/>
    <property type="match status" value="1"/>
</dbReference>
<evidence type="ECO:0000256" key="8">
    <source>
        <dbReference type="ARBA" id="ARBA00047386"/>
    </source>
</evidence>
<protein>
    <recommendedName>
        <fullName evidence="9">ATP-dependent dethiobiotin synthetase BioD</fullName>
        <ecNumber evidence="9">6.3.3.3</ecNumber>
    </recommendedName>
    <alternativeName>
        <fullName evidence="9">DTB synthetase</fullName>
        <shortName evidence="9">DTBS</shortName>
    </alternativeName>
    <alternativeName>
        <fullName evidence="9">Dethiobiotin synthase</fullName>
    </alternativeName>
</protein>
<feature type="binding site" evidence="9">
    <location>
        <begin position="185"/>
        <end position="187"/>
    </location>
    <ligand>
        <name>ATP</name>
        <dbReference type="ChEBI" id="CHEBI:30616"/>
    </ligand>
</feature>
<dbReference type="OrthoDB" id="9802097at2"/>